<keyword evidence="1" id="KW-0560">Oxidoreductase</keyword>
<feature type="domain" description="Aldehyde dehydrogenase" evidence="3">
    <location>
        <begin position="87"/>
        <end position="484"/>
    </location>
</feature>
<dbReference type="OrthoDB" id="5288459at2"/>
<dbReference type="EMBL" id="VFIY01000018">
    <property type="protein sequence ID" value="TPD57535.1"/>
    <property type="molecule type" value="Genomic_DNA"/>
</dbReference>
<dbReference type="GO" id="GO:0009898">
    <property type="term" value="C:cytoplasmic side of plasma membrane"/>
    <property type="evidence" value="ECO:0007669"/>
    <property type="project" value="TreeGrafter"/>
</dbReference>
<keyword evidence="2" id="KW-0520">NAD</keyword>
<dbReference type="Gene3D" id="3.40.605.10">
    <property type="entry name" value="Aldehyde Dehydrogenase, Chain A, domain 1"/>
    <property type="match status" value="1"/>
</dbReference>
<organism evidence="4 5">
    <name type="scientific">Emcibacter nanhaiensis</name>
    <dbReference type="NCBI Taxonomy" id="1505037"/>
    <lineage>
        <taxon>Bacteria</taxon>
        <taxon>Pseudomonadati</taxon>
        <taxon>Pseudomonadota</taxon>
        <taxon>Alphaproteobacteria</taxon>
        <taxon>Emcibacterales</taxon>
        <taxon>Emcibacteraceae</taxon>
        <taxon>Emcibacter</taxon>
    </lineage>
</organism>
<evidence type="ECO:0000256" key="1">
    <source>
        <dbReference type="ARBA" id="ARBA00023002"/>
    </source>
</evidence>
<evidence type="ECO:0000313" key="5">
    <source>
        <dbReference type="Proteomes" id="UP000319148"/>
    </source>
</evidence>
<dbReference type="InterPro" id="IPR016162">
    <property type="entry name" value="Ald_DH_N"/>
</dbReference>
<dbReference type="AlphaFoldDB" id="A0A501PBC5"/>
<dbReference type="Pfam" id="PF00171">
    <property type="entry name" value="Aldedh"/>
    <property type="match status" value="1"/>
</dbReference>
<dbReference type="Proteomes" id="UP000319148">
    <property type="component" value="Unassembled WGS sequence"/>
</dbReference>
<dbReference type="NCBIfam" id="TIGR02288">
    <property type="entry name" value="PaaN_2"/>
    <property type="match status" value="1"/>
</dbReference>
<evidence type="ECO:0000259" key="3">
    <source>
        <dbReference type="Pfam" id="PF00171"/>
    </source>
</evidence>
<dbReference type="PANTHER" id="PTHR42862:SF1">
    <property type="entry name" value="DELTA-1-PYRROLINE-5-CARBOXYLATE DEHYDROGENASE 2, ISOFORM A-RELATED"/>
    <property type="match status" value="1"/>
</dbReference>
<evidence type="ECO:0000313" key="4">
    <source>
        <dbReference type="EMBL" id="TPD57535.1"/>
    </source>
</evidence>
<proteinExistence type="predicted"/>
<dbReference type="GO" id="GO:0003842">
    <property type="term" value="F:L-glutamate gamma-semialdehyde dehydrogenase activity"/>
    <property type="evidence" value="ECO:0007669"/>
    <property type="project" value="TreeGrafter"/>
</dbReference>
<dbReference type="Gene3D" id="3.40.309.10">
    <property type="entry name" value="Aldehyde Dehydrogenase, Chain A, domain 2"/>
    <property type="match status" value="1"/>
</dbReference>
<dbReference type="GO" id="GO:0010133">
    <property type="term" value="P:L-proline catabolic process to L-glutamate"/>
    <property type="evidence" value="ECO:0007669"/>
    <property type="project" value="TreeGrafter"/>
</dbReference>
<dbReference type="InterPro" id="IPR016161">
    <property type="entry name" value="Ald_DH/histidinol_DH"/>
</dbReference>
<accession>A0A501PBC5</accession>
<dbReference type="RefSeq" id="WP_139941850.1">
    <property type="nucleotide sequence ID" value="NZ_JBHSYP010000005.1"/>
</dbReference>
<comment type="caution">
    <text evidence="4">The sequence shown here is derived from an EMBL/GenBank/DDBJ whole genome shotgun (WGS) entry which is preliminary data.</text>
</comment>
<gene>
    <name evidence="4" type="primary">paaN</name>
    <name evidence="4" type="ORF">FIV46_15585</name>
</gene>
<dbReference type="InterPro" id="IPR011975">
    <property type="entry name" value="PaaN_2"/>
</dbReference>
<reference evidence="5" key="1">
    <citation type="submission" date="2019-06" db="EMBL/GenBank/DDBJ databases">
        <title>The complete genome of Emcibacter congregatus ZYLT.</title>
        <authorList>
            <person name="Zhao Z."/>
        </authorList>
    </citation>
    <scope>NUCLEOTIDE SEQUENCE [LARGE SCALE GENOMIC DNA]</scope>
    <source>
        <strain evidence="5">MCCC 1A06723</strain>
    </source>
</reference>
<dbReference type="PANTHER" id="PTHR42862">
    <property type="entry name" value="DELTA-1-PYRROLINE-5-CARBOXYLATE DEHYDROGENASE 1, ISOFORM A-RELATED"/>
    <property type="match status" value="1"/>
</dbReference>
<dbReference type="InterPro" id="IPR015590">
    <property type="entry name" value="Aldehyde_DH_dom"/>
</dbReference>
<evidence type="ECO:0000256" key="2">
    <source>
        <dbReference type="ARBA" id="ARBA00023027"/>
    </source>
</evidence>
<protein>
    <submittedName>
        <fullName evidence="4">Phenylacetic acid degradation protein PaaN</fullName>
    </submittedName>
</protein>
<dbReference type="InterPro" id="IPR050485">
    <property type="entry name" value="Proline_metab_enzyme"/>
</dbReference>
<dbReference type="SUPFAM" id="SSF53720">
    <property type="entry name" value="ALDH-like"/>
    <property type="match status" value="1"/>
</dbReference>
<dbReference type="InterPro" id="IPR016163">
    <property type="entry name" value="Ald_DH_C"/>
</dbReference>
<name>A0A501PBC5_9PROT</name>
<keyword evidence="5" id="KW-1185">Reference proteome</keyword>
<sequence>MSVSPLFEKHKETLNKAIEASRTREYWTAYPEMPSPKVYGETANKDGENAFKSYLNKTFEIDQPGSEGTVGAEKSPYGFDLGITYPKADIDKLVPVVDEMRNSWGKADVDTRAGVCMEILDRLNKRSFEIAFAVMHTTGQGFMMAFQAGGPHAQDRGLEAVAYAYEDMKRTPASAHWVKPQGKHDPLVMDKKFTIVPRGIGLVIGCSTFPTWNSYPGLFANLVTGNAVIVKPHPGAVLPLAITVQIARDVLKEAGFSPDVVTLVVDDAAAPVTKELALKDEVKLIDFTGSTGFGNWLEDNAKQAQVYTEKAGVNCIVIDSTDNFRGMVGNIAFTLSLYSGQMCTTPQNIFVPEGGIETEDGHKSYDEVVAAIVKGVEKFNSDDQRASAVLGAIQSDATMARIEKYSAGDNVLLAPREVPMEGFENARIRTPLILEARDESSYKEELFGPISFVVKTKDTTDSLAIVKDSVKNHGAISFGIWSSSDSVLAQAEEVACESGVAVSFNLTGGVFVNQTAAFSDFHATGANPAANAALSDTAYVSNRYRVIQSRWHPKG</sequence>